<evidence type="ECO:0000259" key="4">
    <source>
        <dbReference type="Pfam" id="PF23021"/>
    </source>
</evidence>
<dbReference type="PANTHER" id="PTHR14859:SF1">
    <property type="entry name" value="PGAP2-INTERACTING PROTEIN"/>
    <property type="match status" value="1"/>
</dbReference>
<accession>A0AAD3YER7</accession>
<feature type="transmembrane region" description="Helical" evidence="2">
    <location>
        <begin position="706"/>
        <end position="726"/>
    </location>
</feature>
<sequence>MATLIALPAKLVSRAHTALSATAFLLALAAGYLGGIWEALCENSVAKWPVEWFPSVSATIGDHAASRAPFHIAIALTAFPRFTLLALQWVAHRYPPRRQGASHSLSRVSSPSTHTVSKEGLRNRKQSDNDVSEPVPEHEAAAAPTGWADVEAMCGLGRTFCCGGWMYITSRDHHDLHDLFMIVYLVLNVPWMVLSTLHSTTQKARRWRTVTAAGFILSIPPLIYLFIKHSVRRVPGAYTQYAFFEWGLVFWDVMFDAGCLFELGHLQVRIVDTTRGDEPNKGANNKLYVARVSNSRPRSEEDWTANPSSRSRLPYPNICAYLSDVWFATVFWTLFTGVSVQLFYWSVWSLSLTGSELAVLINLAPHVMTRRSYRAYAMSREGQFTHRALMCGIGLACYALPSVATRFICVVAGVWCGWAMFMADTMRVRGSPEMVSQAKIFTIGLLICMLAKYQCHSNNPFWAIVNEDSGGWNKTGLLLSVLALAEYYYRPNSLFPAPPVNATLKDKPAEVTTTRAQRYAIIFGLGSLIHLLQTFVCDPGTIIAWSWTGYPATGPLLHPWGGVTIAVAAAGAFVHFDALSPATWAIPFLAAVALFKQGWIGYVGGLVLVFYLVAIVPTLFRTASALPPAVWGHAGSWLAFLNVASVLTVAYAFVPMGWILRERSDIIMALLLIPLPFALHAARALQPVLPGRNALQARSTTRVRNVARWSAIAALVLGISGLFKGFERASVSAGPKNPPTPYYPEHNIFTGGIYTVHFGIDEPGRDSQRRIASLIEEMQVDVLGMLETDLHRFVYGNRDLTRYIAEELGYYVDIGPGPNGHTWGAALLSKFPIMNSTHHLLPSPNGELAPAIHATLDVRGQRVDVVVSHNGQEEDPLDRELQTRELADMLHRTGDTPTVFLGYLVTRLGAEAPNPYGLLFNNHSGLIDVETLDRWRWCEYIGFRGLWRIAFARLEHGTVTDTELQVAKFVLPLPGQKVKYAPQGQLYWHIAEADVPAPWRMPQQFRGKGVRGHSYRIWDGPLYYLPPLHSGVRAYGLDGRTDWPPAEAEMDIRIAREQGTAVE</sequence>
<feature type="transmembrane region" description="Helical" evidence="2">
    <location>
        <begin position="388"/>
        <end position="415"/>
    </location>
</feature>
<dbReference type="InterPro" id="IPR053912">
    <property type="entry name" value="PGAP2IP_TM_1nd"/>
</dbReference>
<feature type="transmembrane region" description="Helical" evidence="2">
    <location>
        <begin position="342"/>
        <end position="367"/>
    </location>
</feature>
<dbReference type="GO" id="GO:0005783">
    <property type="term" value="C:endoplasmic reticulum"/>
    <property type="evidence" value="ECO:0007669"/>
    <property type="project" value="TreeGrafter"/>
</dbReference>
<feature type="domain" description="PGAP2IP C-terminal nuclease-like" evidence="6">
    <location>
        <begin position="747"/>
        <end position="976"/>
    </location>
</feature>
<evidence type="ECO:0000259" key="6">
    <source>
        <dbReference type="Pfam" id="PF23226"/>
    </source>
</evidence>
<feature type="domain" description="PGAP2IP second transmembrane" evidence="4">
    <location>
        <begin position="516"/>
        <end position="681"/>
    </location>
</feature>
<feature type="transmembrane region" description="Helical" evidence="2">
    <location>
        <begin position="634"/>
        <end position="654"/>
    </location>
</feature>
<evidence type="ECO:0000259" key="3">
    <source>
        <dbReference type="Pfam" id="PF10277"/>
    </source>
</evidence>
<dbReference type="GO" id="GO:0016020">
    <property type="term" value="C:membrane"/>
    <property type="evidence" value="ECO:0007669"/>
    <property type="project" value="GOC"/>
</dbReference>
<dbReference type="InterPro" id="IPR053911">
    <property type="entry name" value="PGAP2IP_TM_2nd"/>
</dbReference>
<dbReference type="Proteomes" id="UP001222932">
    <property type="component" value="Unassembled WGS sequence"/>
</dbReference>
<feature type="transmembrane region" description="Helical" evidence="2">
    <location>
        <begin position="70"/>
        <end position="91"/>
    </location>
</feature>
<evidence type="ECO:0000313" key="8">
    <source>
        <dbReference type="Proteomes" id="UP001222932"/>
    </source>
</evidence>
<keyword evidence="2" id="KW-1133">Transmembrane helix</keyword>
<dbReference type="AlphaFoldDB" id="A0AAD3YER7"/>
<dbReference type="Gene3D" id="3.60.10.10">
    <property type="entry name" value="Endonuclease/exonuclease/phosphatase"/>
    <property type="match status" value="1"/>
</dbReference>
<dbReference type="InterPro" id="IPR051916">
    <property type="entry name" value="GPI-anchor_lipid_remodeler"/>
</dbReference>
<organism evidence="7 8">
    <name type="scientific">Cutaneotrichosporon spelunceum</name>
    <dbReference type="NCBI Taxonomy" id="1672016"/>
    <lineage>
        <taxon>Eukaryota</taxon>
        <taxon>Fungi</taxon>
        <taxon>Dikarya</taxon>
        <taxon>Basidiomycota</taxon>
        <taxon>Agaricomycotina</taxon>
        <taxon>Tremellomycetes</taxon>
        <taxon>Trichosporonales</taxon>
        <taxon>Trichosporonaceae</taxon>
        <taxon>Cutaneotrichosporon</taxon>
    </lineage>
</organism>
<dbReference type="InterPro" id="IPR019402">
    <property type="entry name" value="CWH43_N"/>
</dbReference>
<dbReference type="Pfam" id="PF23226">
    <property type="entry name" value="Exo_endo_phos_PGAP2IP"/>
    <property type="match status" value="1"/>
</dbReference>
<keyword evidence="8" id="KW-1185">Reference proteome</keyword>
<dbReference type="Pfam" id="PF10277">
    <property type="entry name" value="Frag1"/>
    <property type="match status" value="1"/>
</dbReference>
<feature type="compositionally biased region" description="Basic and acidic residues" evidence="1">
    <location>
        <begin position="116"/>
        <end position="128"/>
    </location>
</feature>
<evidence type="ECO:0000256" key="1">
    <source>
        <dbReference type="SAM" id="MobiDB-lite"/>
    </source>
</evidence>
<evidence type="ECO:0000259" key="5">
    <source>
        <dbReference type="Pfam" id="PF23022"/>
    </source>
</evidence>
<dbReference type="Pfam" id="PF23022">
    <property type="entry name" value="6TM_1st_PGAP2IP"/>
    <property type="match status" value="1"/>
</dbReference>
<evidence type="ECO:0000256" key="2">
    <source>
        <dbReference type="SAM" id="Phobius"/>
    </source>
</evidence>
<reference evidence="7" key="2">
    <citation type="submission" date="2023-06" db="EMBL/GenBank/DDBJ databases">
        <authorList>
            <person name="Kobayashi Y."/>
            <person name="Kayamori A."/>
            <person name="Aoki K."/>
            <person name="Shiwa Y."/>
            <person name="Fujita N."/>
            <person name="Sugita T."/>
            <person name="Iwasaki W."/>
            <person name="Tanaka N."/>
            <person name="Takashima M."/>
        </authorList>
    </citation>
    <scope>NUCLEOTIDE SEQUENCE</scope>
    <source>
        <strain evidence="7">HIS016</strain>
    </source>
</reference>
<reference evidence="7" key="1">
    <citation type="journal article" date="2023" name="BMC Genomics">
        <title>Chromosome-level genome assemblies of Cutaneotrichosporon spp. (Trichosporonales, Basidiomycota) reveal imbalanced evolution between nucleotide sequences and chromosome synteny.</title>
        <authorList>
            <person name="Kobayashi Y."/>
            <person name="Kayamori A."/>
            <person name="Aoki K."/>
            <person name="Shiwa Y."/>
            <person name="Matsutani M."/>
            <person name="Fujita N."/>
            <person name="Sugita T."/>
            <person name="Iwasaki W."/>
            <person name="Tanaka N."/>
            <person name="Takashima M."/>
        </authorList>
    </citation>
    <scope>NUCLEOTIDE SEQUENCE</scope>
    <source>
        <strain evidence="7">HIS016</strain>
    </source>
</reference>
<dbReference type="EMBL" id="BTCM01000007">
    <property type="protein sequence ID" value="GMK59272.1"/>
    <property type="molecule type" value="Genomic_DNA"/>
</dbReference>
<name>A0AAD3YER7_9TREE</name>
<feature type="transmembrane region" description="Helical" evidence="2">
    <location>
        <begin position="556"/>
        <end position="576"/>
    </location>
</feature>
<evidence type="ECO:0008006" key="9">
    <source>
        <dbReference type="Google" id="ProtNLM"/>
    </source>
</evidence>
<proteinExistence type="predicted"/>
<feature type="transmembrane region" description="Helical" evidence="2">
    <location>
        <begin position="179"/>
        <end position="197"/>
    </location>
</feature>
<comment type="caution">
    <text evidence="7">The sequence shown here is derived from an EMBL/GenBank/DDBJ whole genome shotgun (WGS) entry which is preliminary data.</text>
</comment>
<feature type="domain" description="CWH43-like N-terminal" evidence="3">
    <location>
        <begin position="10"/>
        <end position="265"/>
    </location>
</feature>
<dbReference type="PANTHER" id="PTHR14859">
    <property type="entry name" value="CALCOFLUOR WHITE HYPERSENSITIVE PROTEIN PRECURSOR"/>
    <property type="match status" value="1"/>
</dbReference>
<evidence type="ECO:0000313" key="7">
    <source>
        <dbReference type="EMBL" id="GMK59272.1"/>
    </source>
</evidence>
<dbReference type="GO" id="GO:0006506">
    <property type="term" value="P:GPI anchor biosynthetic process"/>
    <property type="evidence" value="ECO:0007669"/>
    <property type="project" value="TreeGrafter"/>
</dbReference>
<keyword evidence="2" id="KW-0472">Membrane</keyword>
<dbReference type="Pfam" id="PF23021">
    <property type="entry name" value="6TM_2nd_PGAP2IP"/>
    <property type="match status" value="1"/>
</dbReference>
<feature type="domain" description="PGAP2IP first transmembrane" evidence="5">
    <location>
        <begin position="330"/>
        <end position="485"/>
    </location>
</feature>
<dbReference type="FunFam" id="3.60.10.10:FF:000100">
    <property type="entry name" value="Unplaced genomic scaffold supercont2.12, whole genome shotgun sequence"/>
    <property type="match status" value="1"/>
</dbReference>
<feature type="transmembrane region" description="Helical" evidence="2">
    <location>
        <begin position="519"/>
        <end position="536"/>
    </location>
</feature>
<feature type="region of interest" description="Disordered" evidence="1">
    <location>
        <begin position="98"/>
        <end position="143"/>
    </location>
</feature>
<dbReference type="SUPFAM" id="SSF56219">
    <property type="entry name" value="DNase I-like"/>
    <property type="match status" value="1"/>
</dbReference>
<feature type="transmembrane region" description="Helical" evidence="2">
    <location>
        <begin position="318"/>
        <end position="336"/>
    </location>
</feature>
<feature type="compositionally biased region" description="Polar residues" evidence="1">
    <location>
        <begin position="101"/>
        <end position="115"/>
    </location>
</feature>
<dbReference type="InterPro" id="IPR057315">
    <property type="entry name" value="Exo_endo_phos_PGAP2IP_C"/>
</dbReference>
<dbReference type="InterPro" id="IPR036691">
    <property type="entry name" value="Endo/exonu/phosph_ase_sf"/>
</dbReference>
<gene>
    <name evidence="7" type="primary">CWH43</name>
    <name evidence="7" type="ORF">CspeluHIS016_0702870</name>
</gene>
<feature type="transmembrane region" description="Helical" evidence="2">
    <location>
        <begin position="588"/>
        <end position="614"/>
    </location>
</feature>
<dbReference type="GO" id="GO:0031505">
    <property type="term" value="P:fungal-type cell wall organization"/>
    <property type="evidence" value="ECO:0007669"/>
    <property type="project" value="TreeGrafter"/>
</dbReference>
<protein>
    <recommendedName>
        <fullName evidence="9">Frag1/DRAM/Sfk1 family-domain-containing protein</fullName>
    </recommendedName>
</protein>
<feature type="transmembrane region" description="Helical" evidence="2">
    <location>
        <begin position="209"/>
        <end position="227"/>
    </location>
</feature>
<feature type="transmembrane region" description="Helical" evidence="2">
    <location>
        <begin position="435"/>
        <end position="453"/>
    </location>
</feature>
<keyword evidence="2" id="KW-0812">Transmembrane</keyword>